<name>A0ABW4NN84_9LACT</name>
<dbReference type="CDD" id="cd00093">
    <property type="entry name" value="HTH_XRE"/>
    <property type="match status" value="1"/>
</dbReference>
<keyword evidence="3" id="KW-1185">Reference proteome</keyword>
<dbReference type="RefSeq" id="WP_058918130.1">
    <property type="nucleotide sequence ID" value="NZ_JBHSQC010000025.1"/>
</dbReference>
<accession>A0ABW4NN84</accession>
<comment type="caution">
    <text evidence="2">The sequence shown here is derived from an EMBL/GenBank/DDBJ whole genome shotgun (WGS) entry which is preliminary data.</text>
</comment>
<evidence type="ECO:0000259" key="1">
    <source>
        <dbReference type="PROSITE" id="PS50943"/>
    </source>
</evidence>
<feature type="domain" description="HTH cro/C1-type" evidence="1">
    <location>
        <begin position="9"/>
        <end position="64"/>
    </location>
</feature>
<dbReference type="Proteomes" id="UP001597285">
    <property type="component" value="Unassembled WGS sequence"/>
</dbReference>
<dbReference type="PROSITE" id="PS50943">
    <property type="entry name" value="HTH_CROC1"/>
    <property type="match status" value="1"/>
</dbReference>
<dbReference type="SUPFAM" id="SSF47413">
    <property type="entry name" value="lambda repressor-like DNA-binding domains"/>
    <property type="match status" value="1"/>
</dbReference>
<organism evidence="2 3">
    <name type="scientific">Carnobacterium antarcticum</name>
    <dbReference type="NCBI Taxonomy" id="2126436"/>
    <lineage>
        <taxon>Bacteria</taxon>
        <taxon>Bacillati</taxon>
        <taxon>Bacillota</taxon>
        <taxon>Bacilli</taxon>
        <taxon>Lactobacillales</taxon>
        <taxon>Carnobacteriaceae</taxon>
        <taxon>Carnobacterium</taxon>
    </lineage>
</organism>
<proteinExistence type="predicted"/>
<evidence type="ECO:0000313" key="3">
    <source>
        <dbReference type="Proteomes" id="UP001597285"/>
    </source>
</evidence>
<dbReference type="Pfam" id="PF01381">
    <property type="entry name" value="HTH_3"/>
    <property type="match status" value="1"/>
</dbReference>
<protein>
    <submittedName>
        <fullName evidence="2">Helix-turn-helix domain-containing protein</fullName>
    </submittedName>
</protein>
<gene>
    <name evidence="2" type="ORF">ACFSBK_07525</name>
</gene>
<dbReference type="EMBL" id="JBHUFF010000013">
    <property type="protein sequence ID" value="MFD1799701.1"/>
    <property type="molecule type" value="Genomic_DNA"/>
</dbReference>
<reference evidence="3" key="1">
    <citation type="journal article" date="2019" name="Int. J. Syst. Evol. Microbiol.">
        <title>The Global Catalogue of Microorganisms (GCM) 10K type strain sequencing project: providing services to taxonomists for standard genome sequencing and annotation.</title>
        <authorList>
            <consortium name="The Broad Institute Genomics Platform"/>
            <consortium name="The Broad Institute Genome Sequencing Center for Infectious Disease"/>
            <person name="Wu L."/>
            <person name="Ma J."/>
        </authorList>
    </citation>
    <scope>NUCLEOTIDE SEQUENCE [LARGE SCALE GENOMIC DNA]</scope>
    <source>
        <strain evidence="3">KCTC 42143</strain>
    </source>
</reference>
<evidence type="ECO:0000313" key="2">
    <source>
        <dbReference type="EMBL" id="MFD1799701.1"/>
    </source>
</evidence>
<dbReference type="Gene3D" id="1.10.260.40">
    <property type="entry name" value="lambda repressor-like DNA-binding domains"/>
    <property type="match status" value="1"/>
</dbReference>
<dbReference type="InterPro" id="IPR001387">
    <property type="entry name" value="Cro/C1-type_HTH"/>
</dbReference>
<sequence length="64" mass="7217">MTTDFGVLVKVELMKRNMSQKELAALMGISPAYLTDLLRGKKTGPKAKERLNVIKKILNVQEEK</sequence>
<dbReference type="InterPro" id="IPR010982">
    <property type="entry name" value="Lambda_DNA-bd_dom_sf"/>
</dbReference>